<reference evidence="2 3" key="1">
    <citation type="journal article" date="2021" name="Elife">
        <title>Chloroplast acquisition without the gene transfer in kleptoplastic sea slugs, Plakobranchus ocellatus.</title>
        <authorList>
            <person name="Maeda T."/>
            <person name="Takahashi S."/>
            <person name="Yoshida T."/>
            <person name="Shimamura S."/>
            <person name="Takaki Y."/>
            <person name="Nagai Y."/>
            <person name="Toyoda A."/>
            <person name="Suzuki Y."/>
            <person name="Arimoto A."/>
            <person name="Ishii H."/>
            <person name="Satoh N."/>
            <person name="Nishiyama T."/>
            <person name="Hasebe M."/>
            <person name="Maruyama T."/>
            <person name="Minagawa J."/>
            <person name="Obokata J."/>
            <person name="Shigenobu S."/>
        </authorList>
    </citation>
    <scope>NUCLEOTIDE SEQUENCE [LARGE SCALE GENOMIC DNA]</scope>
</reference>
<dbReference type="EMBL" id="BMAT01011273">
    <property type="protein sequence ID" value="GFR69663.1"/>
    <property type="molecule type" value="Genomic_DNA"/>
</dbReference>
<feature type="region of interest" description="Disordered" evidence="1">
    <location>
        <begin position="1"/>
        <end position="53"/>
    </location>
</feature>
<feature type="compositionally biased region" description="Polar residues" evidence="1">
    <location>
        <begin position="181"/>
        <end position="194"/>
    </location>
</feature>
<evidence type="ECO:0000313" key="3">
    <source>
        <dbReference type="Proteomes" id="UP000762676"/>
    </source>
</evidence>
<feature type="region of interest" description="Disordered" evidence="1">
    <location>
        <begin position="649"/>
        <end position="696"/>
    </location>
</feature>
<evidence type="ECO:0000256" key="1">
    <source>
        <dbReference type="SAM" id="MobiDB-lite"/>
    </source>
</evidence>
<proteinExistence type="predicted"/>
<gene>
    <name evidence="2" type="ORF">ElyMa_005637300</name>
</gene>
<keyword evidence="3" id="KW-1185">Reference proteome</keyword>
<comment type="caution">
    <text evidence="2">The sequence shown here is derived from an EMBL/GenBank/DDBJ whole genome shotgun (WGS) entry which is preliminary data.</text>
</comment>
<feature type="compositionally biased region" description="Polar residues" evidence="1">
    <location>
        <begin position="649"/>
        <end position="667"/>
    </location>
</feature>
<evidence type="ECO:0000313" key="2">
    <source>
        <dbReference type="EMBL" id="GFR69663.1"/>
    </source>
</evidence>
<name>A0AAV4FAG0_9GAST</name>
<dbReference type="Proteomes" id="UP000762676">
    <property type="component" value="Unassembled WGS sequence"/>
</dbReference>
<feature type="region of interest" description="Disordered" evidence="1">
    <location>
        <begin position="170"/>
        <end position="220"/>
    </location>
</feature>
<protein>
    <recommendedName>
        <fullName evidence="4">BZIP domain-containing protein</fullName>
    </recommendedName>
</protein>
<feature type="compositionally biased region" description="Polar residues" evidence="1">
    <location>
        <begin position="120"/>
        <end position="129"/>
    </location>
</feature>
<accession>A0AAV4FAG0</accession>
<sequence length="696" mass="75642">MSKPSRGGRGGKRHTPYDADSASREEIKRRKGCEAARKHRQKRLNELTDLQQRNEHLKKEIEDFTKKFTELKKLTEFAEKLLQQHRDAGCSLPEAHRDCSLLSGNPMFENDIFMNEGTSDTCQQATADSASEADQESGPQPQDSLPLASTDPKALFSGESLPLVALIPQQQTMPPTDSPNERQTFVSKESQNAQGVLPNQVAPSSQIPAQEQVRSQTGSPSMRQTFVSKESQNAQRLFATHLAPSGQRSTPLVPLASGQTTGQSVQEAQQQGTSTFFHMNQLSEELLAPGTQTVTCISQPQQGTNEIWKVGVLKMNGKSQKVLYNEKGQWMSLPASIEEQVDSISNSFSSADGDASSSAHVYQGNEMDTDANNSPFAGNIPDSQFLVDFDAPITSAEKCTYNTNQNLRQSCQMEKESCFNHATATATSHTTFQQQKPVTSASSSFAQDLARYGAQQHGRYERQSGTLQQQIGGNRVVVPHAPLPSSSTAMNSMEGQQIFSQGNIIMAAAPPTMSSSSTAMNTMEGQHIFSQGNIINASIPSPMPSSSTKIHPMRGQFFSQRNIMNNTAPLAMHFSTERKATAPAPSNCVNASVPAMLDMMSESQLSPSLQSTIEASLSNVSYSSVQTAPVQSKKLLAHLRQMENNIGEMSQSSVPTAPGANQPSNPNHAMGPGLRFLNQARSNTPYGAPEEFVDMM</sequence>
<feature type="compositionally biased region" description="Polar residues" evidence="1">
    <location>
        <begin position="201"/>
        <end position="220"/>
    </location>
</feature>
<organism evidence="2 3">
    <name type="scientific">Elysia marginata</name>
    <dbReference type="NCBI Taxonomy" id="1093978"/>
    <lineage>
        <taxon>Eukaryota</taxon>
        <taxon>Metazoa</taxon>
        <taxon>Spiralia</taxon>
        <taxon>Lophotrochozoa</taxon>
        <taxon>Mollusca</taxon>
        <taxon>Gastropoda</taxon>
        <taxon>Heterobranchia</taxon>
        <taxon>Euthyneura</taxon>
        <taxon>Panpulmonata</taxon>
        <taxon>Sacoglossa</taxon>
        <taxon>Placobranchoidea</taxon>
        <taxon>Plakobranchidae</taxon>
        <taxon>Elysia</taxon>
    </lineage>
</organism>
<feature type="region of interest" description="Disordered" evidence="1">
    <location>
        <begin position="120"/>
        <end position="154"/>
    </location>
</feature>
<evidence type="ECO:0008006" key="4">
    <source>
        <dbReference type="Google" id="ProtNLM"/>
    </source>
</evidence>
<feature type="compositionally biased region" description="Basic and acidic residues" evidence="1">
    <location>
        <begin position="15"/>
        <end position="36"/>
    </location>
</feature>
<dbReference type="AlphaFoldDB" id="A0AAV4FAG0"/>